<keyword evidence="7 9" id="KW-0630">Potassium</keyword>
<dbReference type="InterPro" id="IPR029056">
    <property type="entry name" value="Ribokinase-like"/>
</dbReference>
<comment type="catalytic activity">
    <reaction evidence="9">
        <text>D-ribose + ATP = D-ribose 5-phosphate + ADP + H(+)</text>
        <dbReference type="Rhea" id="RHEA:13697"/>
        <dbReference type="ChEBI" id="CHEBI:15378"/>
        <dbReference type="ChEBI" id="CHEBI:30616"/>
        <dbReference type="ChEBI" id="CHEBI:47013"/>
        <dbReference type="ChEBI" id="CHEBI:78346"/>
        <dbReference type="ChEBI" id="CHEBI:456216"/>
        <dbReference type="EC" id="2.7.1.15"/>
    </reaction>
</comment>
<keyword evidence="12" id="KW-1185">Reference proteome</keyword>
<comment type="subunit">
    <text evidence="9">Homodimer.</text>
</comment>
<evidence type="ECO:0000256" key="9">
    <source>
        <dbReference type="HAMAP-Rule" id="MF_03215"/>
    </source>
</evidence>
<feature type="binding site" evidence="9">
    <location>
        <position position="387"/>
    </location>
    <ligand>
        <name>K(+)</name>
        <dbReference type="ChEBI" id="CHEBI:29103"/>
    </ligand>
</feature>
<keyword evidence="9" id="KW-0963">Cytoplasm</keyword>
<evidence type="ECO:0000256" key="4">
    <source>
        <dbReference type="ARBA" id="ARBA00022777"/>
    </source>
</evidence>
<name>A0AAE1Z8H9_SCHME</name>
<dbReference type="Pfam" id="PF00294">
    <property type="entry name" value="PfkB"/>
    <property type="match status" value="1"/>
</dbReference>
<comment type="caution">
    <text evidence="9">Lacks conserved residue(s) required for the propagation of feature annotation.</text>
</comment>
<evidence type="ECO:0000256" key="5">
    <source>
        <dbReference type="ARBA" id="ARBA00022840"/>
    </source>
</evidence>
<dbReference type="EC" id="2.7.1.15" evidence="9"/>
<reference evidence="11" key="2">
    <citation type="journal article" date="2023" name="Infect Dis Poverty">
        <title>Chromosome-scale genome of the human blood fluke Schistosoma mekongi and its implications for public health.</title>
        <authorList>
            <person name="Zhou M."/>
            <person name="Xu L."/>
            <person name="Xu D."/>
            <person name="Chen W."/>
            <person name="Khan J."/>
            <person name="Hu Y."/>
            <person name="Huang H."/>
            <person name="Wei H."/>
            <person name="Zhang Y."/>
            <person name="Chusongsang P."/>
            <person name="Tanasarnprasert K."/>
            <person name="Hu X."/>
            <person name="Limpanont Y."/>
            <person name="Lv Z."/>
        </authorList>
    </citation>
    <scope>NUCLEOTIDE SEQUENCE</scope>
    <source>
        <strain evidence="11">LV_2022a</strain>
    </source>
</reference>
<dbReference type="CDD" id="cd01174">
    <property type="entry name" value="ribokinase"/>
    <property type="match status" value="1"/>
</dbReference>
<dbReference type="AlphaFoldDB" id="A0AAE1Z8H9"/>
<organism evidence="11 12">
    <name type="scientific">Schistosoma mekongi</name>
    <name type="common">Parasitic worm</name>
    <dbReference type="NCBI Taxonomy" id="38744"/>
    <lineage>
        <taxon>Eukaryota</taxon>
        <taxon>Metazoa</taxon>
        <taxon>Spiralia</taxon>
        <taxon>Lophotrochozoa</taxon>
        <taxon>Platyhelminthes</taxon>
        <taxon>Trematoda</taxon>
        <taxon>Digenea</taxon>
        <taxon>Strigeidida</taxon>
        <taxon>Schistosomatoidea</taxon>
        <taxon>Schistosomatidae</taxon>
        <taxon>Schistosoma</taxon>
    </lineage>
</organism>
<sequence length="417" mass="45213">MTRVQLTGSTKHFRMVSFSHFIKFPLKSLTISYECSPNFFSNTRSELVTMAEPHVTVVGSLNVDLSIFTHVIPKLGETVSGSSFLLGYGGKGANQCVASRVLGCCTALIGKVGDDFFGDMFVQHLNQLGVNTDGVTKSPTSSTGVASITVETETGGNQIVIVPGANMLVSEKDISLAERKLVLSSTKVVVCQFEINPLATLYSLKLGRAYGAKTILNPSPAPRVHDNSNELGNYELLGSILSNCDFVCPNESEFCSITKSNSESLFQKDGENSSLNVHAFIPGFTYFLEKNVKYPVVTLGGKGVIAVLSEQNATNMNVKDVNEVTRISFNNEKKLIAHFSAPSITDVVDTTGAGDCFVGSLAYFVACHEDITPVEQIRRSIWVASQSVRKKGAQSSYRKRDELPDTLFGPGTFQWPE</sequence>
<comment type="similarity">
    <text evidence="9">Belongs to the carbohydrate kinase PfkB family. Ribokinase subfamily.</text>
</comment>
<dbReference type="Gene3D" id="3.40.1190.20">
    <property type="match status" value="1"/>
</dbReference>
<evidence type="ECO:0000313" key="12">
    <source>
        <dbReference type="Proteomes" id="UP001292079"/>
    </source>
</evidence>
<proteinExistence type="inferred from homology"/>
<evidence type="ECO:0000256" key="1">
    <source>
        <dbReference type="ARBA" id="ARBA00022679"/>
    </source>
</evidence>
<feature type="active site" description="Proton acceptor" evidence="9">
    <location>
        <position position="355"/>
    </location>
</feature>
<dbReference type="HAMAP" id="MF_01987">
    <property type="entry name" value="Ribokinase"/>
    <property type="match status" value="1"/>
</dbReference>
<feature type="binding site" evidence="9">
    <location>
        <position position="349"/>
    </location>
    <ligand>
        <name>K(+)</name>
        <dbReference type="ChEBI" id="CHEBI:29103"/>
    </ligand>
</feature>
<feature type="binding site" evidence="9">
    <location>
        <begin position="354"/>
        <end position="355"/>
    </location>
    <ligand>
        <name>ATP</name>
        <dbReference type="ChEBI" id="CHEBI:30616"/>
    </ligand>
</feature>
<gene>
    <name evidence="11" type="ORF">MN116_006751</name>
</gene>
<dbReference type="GO" id="GO:0046872">
    <property type="term" value="F:metal ion binding"/>
    <property type="evidence" value="ECO:0007669"/>
    <property type="project" value="UniProtKB-KW"/>
</dbReference>
<keyword evidence="1 9" id="KW-0808">Transferase</keyword>
<keyword evidence="6 9" id="KW-0460">Magnesium</keyword>
<comment type="cofactor">
    <cofactor evidence="9">
        <name>Mg(2+)</name>
        <dbReference type="ChEBI" id="CHEBI:18420"/>
    </cofactor>
    <text evidence="9">Requires a divalent cation, most likely magnesium in vivo, as an electrophilic catalyst to aid phosphoryl group transfer. It is the chelate of the metal and the nucleotide that is the actual substrate.</text>
</comment>
<evidence type="ECO:0000256" key="3">
    <source>
        <dbReference type="ARBA" id="ARBA00022741"/>
    </source>
</evidence>
<dbReference type="GO" id="GO:0019303">
    <property type="term" value="P:D-ribose catabolic process"/>
    <property type="evidence" value="ECO:0007669"/>
    <property type="project" value="UniProtKB-UniRule"/>
</dbReference>
<keyword evidence="3 9" id="KW-0547">Nucleotide-binding</keyword>
<dbReference type="PANTHER" id="PTHR10584:SF166">
    <property type="entry name" value="RIBOKINASE"/>
    <property type="match status" value="1"/>
</dbReference>
<feature type="binding site" evidence="9">
    <location>
        <position position="396"/>
    </location>
    <ligand>
        <name>K(+)</name>
        <dbReference type="ChEBI" id="CHEBI:29103"/>
    </ligand>
</feature>
<feature type="binding site" evidence="9">
    <location>
        <position position="351"/>
    </location>
    <ligand>
        <name>K(+)</name>
        <dbReference type="ChEBI" id="CHEBI:29103"/>
    </ligand>
</feature>
<dbReference type="Proteomes" id="UP001292079">
    <property type="component" value="Unassembled WGS sequence"/>
</dbReference>
<comment type="pathway">
    <text evidence="9">Carbohydrate metabolism; D-ribose degradation; D-ribose 5-phosphate from beta-D-ribopyranose: step 2/2.</text>
</comment>
<feature type="domain" description="Carbohydrate kinase PfkB" evidence="10">
    <location>
        <begin position="54"/>
        <end position="398"/>
    </location>
</feature>
<dbReference type="PRINTS" id="PR00990">
    <property type="entry name" value="RIBOKINASE"/>
</dbReference>
<dbReference type="GO" id="GO:0004747">
    <property type="term" value="F:ribokinase activity"/>
    <property type="evidence" value="ECO:0007669"/>
    <property type="project" value="UniProtKB-UniRule"/>
</dbReference>
<dbReference type="InterPro" id="IPR002139">
    <property type="entry name" value="Ribo/fructo_kinase"/>
</dbReference>
<feature type="binding site" evidence="9">
    <location>
        <position position="194"/>
    </location>
    <ligand>
        <name>substrate</name>
    </ligand>
</feature>
<accession>A0AAE1Z8H9</accession>
<comment type="subcellular location">
    <subcellularLocation>
        <location evidence="9">Cytoplasm</location>
    </subcellularLocation>
    <subcellularLocation>
        <location evidence="9">Nucleus</location>
    </subcellularLocation>
</comment>
<reference evidence="11" key="1">
    <citation type="submission" date="2022-04" db="EMBL/GenBank/DDBJ databases">
        <authorList>
            <person name="Xu L."/>
            <person name="Lv Z."/>
        </authorList>
    </citation>
    <scope>NUCLEOTIDE SEQUENCE</scope>
    <source>
        <strain evidence="11">LV_2022a</strain>
    </source>
</reference>
<dbReference type="InterPro" id="IPR011877">
    <property type="entry name" value="Ribokinase"/>
</dbReference>
<keyword evidence="4 9" id="KW-0418">Kinase</keyword>
<dbReference type="GO" id="GO:0005829">
    <property type="term" value="C:cytosol"/>
    <property type="evidence" value="ECO:0007669"/>
    <property type="project" value="TreeGrafter"/>
</dbReference>
<feature type="binding site" evidence="9">
    <location>
        <begin position="62"/>
        <end position="64"/>
    </location>
    <ligand>
        <name>substrate</name>
    </ligand>
</feature>
<feature type="binding site" evidence="9">
    <location>
        <begin position="90"/>
        <end position="94"/>
    </location>
    <ligand>
        <name>substrate</name>
    </ligand>
</feature>
<comment type="caution">
    <text evidence="11">The sequence shown here is derived from an EMBL/GenBank/DDBJ whole genome shotgun (WGS) entry which is preliminary data.</text>
</comment>
<evidence type="ECO:0000259" key="10">
    <source>
        <dbReference type="Pfam" id="PF00294"/>
    </source>
</evidence>
<evidence type="ECO:0000313" key="11">
    <source>
        <dbReference type="EMBL" id="KAK4469172.1"/>
    </source>
</evidence>
<feature type="binding site" evidence="9">
    <location>
        <position position="250"/>
    </location>
    <ligand>
        <name>ATP</name>
        <dbReference type="ChEBI" id="CHEBI:30616"/>
    </ligand>
</feature>
<feature type="binding site" evidence="9">
    <location>
        <begin position="298"/>
        <end position="303"/>
    </location>
    <ligand>
        <name>ATP</name>
        <dbReference type="ChEBI" id="CHEBI:30616"/>
    </ligand>
</feature>
<protein>
    <recommendedName>
        <fullName evidence="9">Ribokinase</fullName>
        <shortName evidence="9">RK</shortName>
        <ecNumber evidence="9">2.7.1.15</ecNumber>
    </recommendedName>
</protein>
<feature type="binding site" evidence="9">
    <location>
        <position position="355"/>
    </location>
    <ligand>
        <name>substrate</name>
    </ligand>
</feature>
<dbReference type="SUPFAM" id="SSF53613">
    <property type="entry name" value="Ribokinase-like"/>
    <property type="match status" value="1"/>
</dbReference>
<dbReference type="EMBL" id="JALJAT010000005">
    <property type="protein sequence ID" value="KAK4469172.1"/>
    <property type="molecule type" value="Genomic_DNA"/>
</dbReference>
<feature type="binding site" evidence="9">
    <location>
        <position position="390"/>
    </location>
    <ligand>
        <name>K(+)</name>
        <dbReference type="ChEBI" id="CHEBI:29103"/>
    </ligand>
</feature>
<dbReference type="GO" id="GO:0005524">
    <property type="term" value="F:ATP binding"/>
    <property type="evidence" value="ECO:0007669"/>
    <property type="project" value="UniProtKB-UniRule"/>
</dbReference>
<comment type="activity regulation">
    <text evidence="9">Activated by a monovalent cation that binds near, but not in, the active site. The most likely occupant of the site in vivo is potassium. Ion binding induces a conformational change that may alter substrate affinity.</text>
</comment>
<evidence type="ECO:0000256" key="7">
    <source>
        <dbReference type="ARBA" id="ARBA00022958"/>
    </source>
</evidence>
<dbReference type="PANTHER" id="PTHR10584">
    <property type="entry name" value="SUGAR KINASE"/>
    <property type="match status" value="1"/>
</dbReference>
<evidence type="ECO:0000256" key="8">
    <source>
        <dbReference type="ARBA" id="ARBA00023277"/>
    </source>
</evidence>
<evidence type="ECO:0000256" key="2">
    <source>
        <dbReference type="ARBA" id="ARBA00022723"/>
    </source>
</evidence>
<keyword evidence="5 9" id="KW-0067">ATP-binding</keyword>
<dbReference type="InterPro" id="IPR011611">
    <property type="entry name" value="PfkB_dom"/>
</dbReference>
<feature type="binding site" evidence="9">
    <location>
        <position position="392"/>
    </location>
    <ligand>
        <name>K(+)</name>
        <dbReference type="ChEBI" id="CHEBI:29103"/>
    </ligand>
</feature>
<keyword evidence="9" id="KW-0539">Nucleus</keyword>
<keyword evidence="8 9" id="KW-0119">Carbohydrate metabolism</keyword>
<keyword evidence="2 9" id="KW-0479">Metal-binding</keyword>
<evidence type="ECO:0000256" key="6">
    <source>
        <dbReference type="ARBA" id="ARBA00022842"/>
    </source>
</evidence>
<comment type="function">
    <text evidence="9">Catalyzes the phosphorylation of ribose at O-5 in a reaction requiring ATP and magnesium. The resulting D-ribose-5-phosphate can then be used either for sythesis of nucleotides, histidine, and tryptophan, or as a component of the pentose phosphate pathway.</text>
</comment>
<dbReference type="GO" id="GO:0005634">
    <property type="term" value="C:nucleus"/>
    <property type="evidence" value="ECO:0007669"/>
    <property type="project" value="UniProtKB-SubCell"/>
</dbReference>